<proteinExistence type="predicted"/>
<dbReference type="Gene3D" id="2.60.450.10">
    <property type="entry name" value="Lipopolysaccharide (LPS) transport protein A like domain"/>
    <property type="match status" value="1"/>
</dbReference>
<dbReference type="InterPro" id="IPR026265">
    <property type="entry name" value="LptC"/>
</dbReference>
<dbReference type="GO" id="GO:0015221">
    <property type="term" value="F:lipopolysaccharide transmembrane transporter activity"/>
    <property type="evidence" value="ECO:0007669"/>
    <property type="project" value="InterPro"/>
</dbReference>
<dbReference type="EMBL" id="JACHFH010000016">
    <property type="protein sequence ID" value="MBB5336342.1"/>
    <property type="molecule type" value="Genomic_DNA"/>
</dbReference>
<name>A0A840UQ80_9FIRM</name>
<dbReference type="NCBIfam" id="TIGR04409">
    <property type="entry name" value="LptC_YrbK"/>
    <property type="match status" value="1"/>
</dbReference>
<dbReference type="PANTHER" id="PTHR37481:SF1">
    <property type="entry name" value="LIPOPOLYSACCHARIDE EXPORT SYSTEM PROTEIN LPTC"/>
    <property type="match status" value="1"/>
</dbReference>
<dbReference type="RefSeq" id="WP_183861191.1">
    <property type="nucleotide sequence ID" value="NZ_JACHFH010000016.1"/>
</dbReference>
<accession>A0A840UQ80</accession>
<keyword evidence="5 6" id="KW-0472">Membrane</keyword>
<keyword evidence="1" id="KW-1003">Cell membrane</keyword>
<dbReference type="InterPro" id="IPR010664">
    <property type="entry name" value="LipoPS_assembly_LptC-rel"/>
</dbReference>
<evidence type="ECO:0000313" key="8">
    <source>
        <dbReference type="Proteomes" id="UP000559117"/>
    </source>
</evidence>
<keyword evidence="4 6" id="KW-1133">Transmembrane helix</keyword>
<evidence type="ECO:0000313" key="7">
    <source>
        <dbReference type="EMBL" id="MBB5336342.1"/>
    </source>
</evidence>
<gene>
    <name evidence="7" type="ORF">HNR32_001490</name>
</gene>
<dbReference type="GO" id="GO:0005886">
    <property type="term" value="C:plasma membrane"/>
    <property type="evidence" value="ECO:0007669"/>
    <property type="project" value="InterPro"/>
</dbReference>
<dbReference type="GO" id="GO:0017089">
    <property type="term" value="F:glycolipid transfer activity"/>
    <property type="evidence" value="ECO:0007669"/>
    <property type="project" value="TreeGrafter"/>
</dbReference>
<feature type="transmembrane region" description="Helical" evidence="6">
    <location>
        <begin position="12"/>
        <end position="29"/>
    </location>
</feature>
<organism evidence="7 8">
    <name type="scientific">Pectinatus brassicae</name>
    <dbReference type="NCBI Taxonomy" id="862415"/>
    <lineage>
        <taxon>Bacteria</taxon>
        <taxon>Bacillati</taxon>
        <taxon>Bacillota</taxon>
        <taxon>Negativicutes</taxon>
        <taxon>Selenomonadales</taxon>
        <taxon>Selenomonadaceae</taxon>
        <taxon>Pectinatus</taxon>
    </lineage>
</organism>
<keyword evidence="3 6" id="KW-0812">Transmembrane</keyword>
<reference evidence="7 8" key="1">
    <citation type="submission" date="2020-08" db="EMBL/GenBank/DDBJ databases">
        <title>Genomic Encyclopedia of Type Strains, Phase IV (KMG-IV): sequencing the most valuable type-strain genomes for metagenomic binning, comparative biology and taxonomic classification.</title>
        <authorList>
            <person name="Goeker M."/>
        </authorList>
    </citation>
    <scope>NUCLEOTIDE SEQUENCE [LARGE SCALE GENOMIC DNA]</scope>
    <source>
        <strain evidence="7 8">DSM 24661</strain>
    </source>
</reference>
<evidence type="ECO:0000256" key="3">
    <source>
        <dbReference type="ARBA" id="ARBA00022692"/>
    </source>
</evidence>
<protein>
    <submittedName>
        <fullName evidence="7">LPS export ABC transporter protein LptC</fullName>
    </submittedName>
</protein>
<evidence type="ECO:0000256" key="4">
    <source>
        <dbReference type="ARBA" id="ARBA00022989"/>
    </source>
</evidence>
<dbReference type="Pfam" id="PF06835">
    <property type="entry name" value="LptC"/>
    <property type="match status" value="1"/>
</dbReference>
<keyword evidence="2" id="KW-0997">Cell inner membrane</keyword>
<sequence length="186" mass="20897">MKKFKQDKKKLAIYVFIIFAIGICVWAVVTKPTPENKSQQQIKKENTMKYGANTIVEEKNGKKIWEIKADNIDMNVTTKMAELKNIHGKYYGDDGKVLTITSPHGFYDDAKKNIILDKKVHAEDNAGLKFDAEKVTWDNAKALFTGEGKVKIVRDNMQATGDKIESNNGFTAFKLSGNAHIIKGVQ</sequence>
<dbReference type="Proteomes" id="UP000559117">
    <property type="component" value="Unassembled WGS sequence"/>
</dbReference>
<evidence type="ECO:0000256" key="1">
    <source>
        <dbReference type="ARBA" id="ARBA00022475"/>
    </source>
</evidence>
<evidence type="ECO:0000256" key="6">
    <source>
        <dbReference type="SAM" id="Phobius"/>
    </source>
</evidence>
<comment type="caution">
    <text evidence="7">The sequence shown here is derived from an EMBL/GenBank/DDBJ whole genome shotgun (WGS) entry which is preliminary data.</text>
</comment>
<evidence type="ECO:0000256" key="2">
    <source>
        <dbReference type="ARBA" id="ARBA00022519"/>
    </source>
</evidence>
<dbReference type="PANTHER" id="PTHR37481">
    <property type="entry name" value="LIPOPOLYSACCHARIDE EXPORT SYSTEM PROTEIN LPTC"/>
    <property type="match status" value="1"/>
</dbReference>
<keyword evidence="8" id="KW-1185">Reference proteome</keyword>
<dbReference type="InterPro" id="IPR052363">
    <property type="entry name" value="LPS_export_LptC"/>
</dbReference>
<dbReference type="GO" id="GO:0030288">
    <property type="term" value="C:outer membrane-bounded periplasmic space"/>
    <property type="evidence" value="ECO:0007669"/>
    <property type="project" value="TreeGrafter"/>
</dbReference>
<evidence type="ECO:0000256" key="5">
    <source>
        <dbReference type="ARBA" id="ARBA00023136"/>
    </source>
</evidence>
<dbReference type="AlphaFoldDB" id="A0A840UQ80"/>